<proteinExistence type="predicted"/>
<feature type="transmembrane region" description="Helical" evidence="1">
    <location>
        <begin position="548"/>
        <end position="568"/>
    </location>
</feature>
<dbReference type="InterPro" id="IPR052901">
    <property type="entry name" value="Bact_TGase-like"/>
</dbReference>
<dbReference type="InterPro" id="IPR038765">
    <property type="entry name" value="Papain-like_cys_pep_sf"/>
</dbReference>
<evidence type="ECO:0000256" key="1">
    <source>
        <dbReference type="SAM" id="Phobius"/>
    </source>
</evidence>
<evidence type="ECO:0000313" key="3">
    <source>
        <dbReference type="EMBL" id="AJP47792.1"/>
    </source>
</evidence>
<dbReference type="HOGENOM" id="CLU_012397_0_0_4"/>
<evidence type="ECO:0000259" key="2">
    <source>
        <dbReference type="SMART" id="SM00460"/>
    </source>
</evidence>
<feature type="transmembrane region" description="Helical" evidence="1">
    <location>
        <begin position="15"/>
        <end position="45"/>
    </location>
</feature>
<accession>A0A0C5IYH0</accession>
<dbReference type="AlphaFoldDB" id="A0A0C5IYH0"/>
<dbReference type="Proteomes" id="UP000061603">
    <property type="component" value="Chromosome"/>
</dbReference>
<dbReference type="PANTHER" id="PTHR42736">
    <property type="entry name" value="PROTEIN-GLUTAMINE GAMMA-GLUTAMYLTRANSFERASE"/>
    <property type="match status" value="1"/>
</dbReference>
<sequence length="652" mass="73408">MARLDRPVSRRQSQWLLLAAVTAFAPLATHMPVWLTLCVGVAFVWRAWLIQRGGRLPPRWLLVSLVVAGSLGVFFEYRSLFGRTPGIALLLIFLSLKLMELRAPRDAVVTVLLCYFLILGQFLFTQTLLTALMTCLAVVITTAALLAANNDRPTIKQQFEHAGRLLLQALPFMLLLFILFPRVNGPLWGLPEDRRTALSGLTDAMAPGTIAQLSQSDAIAFRVAFTGAAPAQSSLYWRGLVMPDFDGRTWRVSQTREAYTTPPYAEESRRSKPIDYELTLEPHGKRWLFALEFPTTLPTESGLTRDYQLLSRQPVRSRMRYTQRAVPDIRKGLTDPPEVLQESLALPKNSNPRTRAIAISWRQRHGDNDAAIVQAAEDFFSRQLLRYTLNPPLTGSDSVDEFLFDNKRGFCEHFASAFAFALRAAGVPARVVAGYQGGEINPVDGFLVVRQYDAHAWTEVWLAKQGWVRVDPTAIAAPRRIDSSLATAIPADETLPFLARNEMAWLKAIRYQIDAVTNGWNQWVLGYDPQRQRDLLTRLGLDADWRNMTALLAVLCGTTLLLLTGWVLRQRERIDPVRRAWRRFTAKLAKRGIVWQPWEGPDTLAARAASQLPLHATKIHAIARSYARLRYAAHPPSAGLVELNQYIRDLSL</sequence>
<feature type="transmembrane region" description="Helical" evidence="1">
    <location>
        <begin position="106"/>
        <end position="124"/>
    </location>
</feature>
<evidence type="ECO:0000313" key="4">
    <source>
        <dbReference type="Proteomes" id="UP000061603"/>
    </source>
</evidence>
<name>A0A0C5IYH0_9PROT</name>
<dbReference type="STRING" id="1565605.PG1C_03550"/>
<dbReference type="InterPro" id="IPR021878">
    <property type="entry name" value="TgpA_N"/>
</dbReference>
<dbReference type="SMART" id="SM00460">
    <property type="entry name" value="TGc"/>
    <property type="match status" value="1"/>
</dbReference>
<feature type="transmembrane region" description="Helical" evidence="1">
    <location>
        <begin position="130"/>
        <end position="149"/>
    </location>
</feature>
<dbReference type="PATRIC" id="fig|1565605.3.peg.750"/>
<dbReference type="EMBL" id="CP010554">
    <property type="protein sequence ID" value="AJP47792.1"/>
    <property type="molecule type" value="Genomic_DNA"/>
</dbReference>
<organism evidence="3 4">
    <name type="scientific">Rugosibacter aromaticivorans</name>
    <dbReference type="NCBI Taxonomy" id="1565605"/>
    <lineage>
        <taxon>Bacteria</taxon>
        <taxon>Pseudomonadati</taxon>
        <taxon>Pseudomonadota</taxon>
        <taxon>Betaproteobacteria</taxon>
        <taxon>Nitrosomonadales</taxon>
        <taxon>Sterolibacteriaceae</taxon>
        <taxon>Rugosibacter</taxon>
    </lineage>
</organism>
<keyword evidence="1" id="KW-0812">Transmembrane</keyword>
<dbReference type="Pfam" id="PF11992">
    <property type="entry name" value="TgpA_N"/>
    <property type="match status" value="1"/>
</dbReference>
<dbReference type="KEGG" id="rbu:PG1C_03550"/>
<gene>
    <name evidence="3" type="ORF">PG1C_03550</name>
</gene>
<feature type="transmembrane region" description="Helical" evidence="1">
    <location>
        <begin position="161"/>
        <end position="180"/>
    </location>
</feature>
<protein>
    <recommendedName>
        <fullName evidence="2">Transglutaminase-like domain-containing protein</fullName>
    </recommendedName>
</protein>
<feature type="transmembrane region" description="Helical" evidence="1">
    <location>
        <begin position="57"/>
        <end position="75"/>
    </location>
</feature>
<dbReference type="Pfam" id="PF01841">
    <property type="entry name" value="Transglut_core"/>
    <property type="match status" value="1"/>
</dbReference>
<dbReference type="InterPro" id="IPR002931">
    <property type="entry name" value="Transglutaminase-like"/>
</dbReference>
<keyword evidence="1" id="KW-0472">Membrane</keyword>
<feature type="domain" description="Transglutaminase-like" evidence="2">
    <location>
        <begin position="403"/>
        <end position="474"/>
    </location>
</feature>
<keyword evidence="1" id="KW-1133">Transmembrane helix</keyword>
<dbReference type="PANTHER" id="PTHR42736:SF1">
    <property type="entry name" value="PROTEIN-GLUTAMINE GAMMA-GLUTAMYLTRANSFERASE"/>
    <property type="match status" value="1"/>
</dbReference>
<dbReference type="InterPro" id="IPR025403">
    <property type="entry name" value="TgpA-like_C"/>
</dbReference>
<dbReference type="Pfam" id="PF13559">
    <property type="entry name" value="DUF4129"/>
    <property type="match status" value="1"/>
</dbReference>
<dbReference type="SUPFAM" id="SSF54001">
    <property type="entry name" value="Cysteine proteinases"/>
    <property type="match status" value="1"/>
</dbReference>
<reference evidence="3 4" key="1">
    <citation type="journal article" date="2015" name="Genome Announc.">
        <title>Complete Genome Sequence of a Novel Bacterium within the Family Rhodocyclaceae That Degrades Polycyclic Aromatic Hydrocarbons.</title>
        <authorList>
            <person name="Singleton D.R."/>
            <person name="Dickey A.N."/>
            <person name="Scholl E.H."/>
            <person name="Wright F.A."/>
            <person name="Aitken M.D."/>
        </authorList>
    </citation>
    <scope>NUCLEOTIDE SEQUENCE [LARGE SCALE GENOMIC DNA]</scope>
    <source>
        <strain evidence="4">PG1-Ca6</strain>
    </source>
</reference>
<keyword evidence="4" id="KW-1185">Reference proteome</keyword>
<feature type="transmembrane region" description="Helical" evidence="1">
    <location>
        <begin position="81"/>
        <end position="99"/>
    </location>
</feature>
<dbReference type="Gene3D" id="3.10.620.30">
    <property type="match status" value="1"/>
</dbReference>